<keyword evidence="2" id="KW-0732">Signal</keyword>
<feature type="compositionally biased region" description="Basic and acidic residues" evidence="1">
    <location>
        <begin position="50"/>
        <end position="66"/>
    </location>
</feature>
<name>A0ABY7NUV2_9SPHN</name>
<evidence type="ECO:0000256" key="1">
    <source>
        <dbReference type="SAM" id="MobiDB-lite"/>
    </source>
</evidence>
<evidence type="ECO:0008006" key="5">
    <source>
        <dbReference type="Google" id="ProtNLM"/>
    </source>
</evidence>
<feature type="signal peptide" evidence="2">
    <location>
        <begin position="1"/>
        <end position="20"/>
    </location>
</feature>
<keyword evidence="4" id="KW-1185">Reference proteome</keyword>
<feature type="compositionally biased region" description="Polar residues" evidence="1">
    <location>
        <begin position="85"/>
        <end position="95"/>
    </location>
</feature>
<proteinExistence type="predicted"/>
<feature type="chain" id="PRO_5046172876" description="Secreted protein" evidence="2">
    <location>
        <begin position="21"/>
        <end position="108"/>
    </location>
</feature>
<accession>A0ABY7NUV2</accession>
<protein>
    <recommendedName>
        <fullName evidence="5">Secreted protein</fullName>
    </recommendedName>
</protein>
<dbReference type="Proteomes" id="UP001210865">
    <property type="component" value="Chromosome"/>
</dbReference>
<organism evidence="3 4">
    <name type="scientific">Sphingomonas abietis</name>
    <dbReference type="NCBI Taxonomy" id="3012344"/>
    <lineage>
        <taxon>Bacteria</taxon>
        <taxon>Pseudomonadati</taxon>
        <taxon>Pseudomonadota</taxon>
        <taxon>Alphaproteobacteria</taxon>
        <taxon>Sphingomonadales</taxon>
        <taxon>Sphingomonadaceae</taxon>
        <taxon>Sphingomonas</taxon>
    </lineage>
</organism>
<evidence type="ECO:0000313" key="4">
    <source>
        <dbReference type="Proteomes" id="UP001210865"/>
    </source>
</evidence>
<gene>
    <name evidence="3" type="ORF">PBT88_15270</name>
</gene>
<evidence type="ECO:0000256" key="2">
    <source>
        <dbReference type="SAM" id="SignalP"/>
    </source>
</evidence>
<reference evidence="3 4" key="1">
    <citation type="submission" date="2022-12" db="EMBL/GenBank/DDBJ databases">
        <title>Sphingomonas abieness sp. nov., an endophytic bacterium isolated from Abies koreana.</title>
        <authorList>
            <person name="Jiang L."/>
            <person name="Lee J."/>
        </authorList>
    </citation>
    <scope>NUCLEOTIDE SEQUENCE [LARGE SCALE GENOMIC DNA]</scope>
    <source>
        <strain evidence="4">PAMB 00755</strain>
    </source>
</reference>
<dbReference type="EMBL" id="CP115174">
    <property type="protein sequence ID" value="WBO24665.1"/>
    <property type="molecule type" value="Genomic_DNA"/>
</dbReference>
<feature type="region of interest" description="Disordered" evidence="1">
    <location>
        <begin position="30"/>
        <end position="108"/>
    </location>
</feature>
<evidence type="ECO:0000313" key="3">
    <source>
        <dbReference type="EMBL" id="WBO24665.1"/>
    </source>
</evidence>
<sequence>MLTLFLGFLLAISASGQATAHARESFAPIETTQAADSGHWAGDGDEVPADADKGYPHHHASCHDHNVGFPATAGRLPLDERAAQTPASLRPTTLATADPAELLRPPRA</sequence>